<keyword evidence="3" id="KW-1003">Cell membrane</keyword>
<name>A0A7X2T377_9FIRM</name>
<dbReference type="Pfam" id="PF00884">
    <property type="entry name" value="Sulfatase"/>
    <property type="match status" value="1"/>
</dbReference>
<keyword evidence="5 7" id="KW-1133">Transmembrane helix</keyword>
<dbReference type="SUPFAM" id="SSF53649">
    <property type="entry name" value="Alkaline phosphatase-like"/>
    <property type="match status" value="1"/>
</dbReference>
<dbReference type="RefSeq" id="WP_154459191.1">
    <property type="nucleotide sequence ID" value="NZ_JAQYTQ010000048.1"/>
</dbReference>
<dbReference type="InterPro" id="IPR050448">
    <property type="entry name" value="OpgB/LTA_synthase_biosynth"/>
</dbReference>
<feature type="transmembrane region" description="Helical" evidence="7">
    <location>
        <begin position="61"/>
        <end position="82"/>
    </location>
</feature>
<dbReference type="GO" id="GO:0005886">
    <property type="term" value="C:plasma membrane"/>
    <property type="evidence" value="ECO:0007669"/>
    <property type="project" value="UniProtKB-SubCell"/>
</dbReference>
<comment type="caution">
    <text evidence="9">The sequence shown here is derived from an EMBL/GenBank/DDBJ whole genome shotgun (WGS) entry which is preliminary data.</text>
</comment>
<evidence type="ECO:0000256" key="4">
    <source>
        <dbReference type="ARBA" id="ARBA00022692"/>
    </source>
</evidence>
<dbReference type="Proteomes" id="UP000470082">
    <property type="component" value="Unassembled WGS sequence"/>
</dbReference>
<dbReference type="CDD" id="cd16015">
    <property type="entry name" value="LTA_synthase"/>
    <property type="match status" value="1"/>
</dbReference>
<evidence type="ECO:0000259" key="8">
    <source>
        <dbReference type="Pfam" id="PF00884"/>
    </source>
</evidence>
<keyword evidence="4 7" id="KW-0812">Transmembrane</keyword>
<organism evidence="9 10">
    <name type="scientific">Floccifex porci</name>
    <dbReference type="NCBI Taxonomy" id="2606629"/>
    <lineage>
        <taxon>Bacteria</taxon>
        <taxon>Bacillati</taxon>
        <taxon>Bacillota</taxon>
        <taxon>Erysipelotrichia</taxon>
        <taxon>Erysipelotrichales</taxon>
        <taxon>Erysipelotrichaceae</taxon>
        <taxon>Floccifex</taxon>
    </lineage>
</organism>
<comment type="pathway">
    <text evidence="2">Cell wall biogenesis; lipoteichoic acid biosynthesis.</text>
</comment>
<evidence type="ECO:0000256" key="6">
    <source>
        <dbReference type="ARBA" id="ARBA00023136"/>
    </source>
</evidence>
<keyword evidence="10" id="KW-1185">Reference proteome</keyword>
<dbReference type="PANTHER" id="PTHR47371:SF3">
    <property type="entry name" value="PHOSPHOGLYCEROL TRANSFERASE I"/>
    <property type="match status" value="1"/>
</dbReference>
<dbReference type="Gene3D" id="3.40.720.10">
    <property type="entry name" value="Alkaline Phosphatase, subunit A"/>
    <property type="match status" value="1"/>
</dbReference>
<sequence>MIFIGFLCAFSSRWAFSYFGLSCFEQIVYHLKVPLEGTNTQFISDWIKKCLIPSLALSIPFYFMPFWLNVFIFLASMLYAIIQIQIVPYIFHQFQTSDVFESEFHQGNIKSPEKKMNLIHIYLESMETTYALEKDGGNSKEDLVPFLTKLTKENISFSNTDKIGGARIINGTGWTTGGIVGSECGIPLLFPLGHKFCKENVPFLKNIKGLGDVLEQDGYHQVFMIGSDAAFGGRKSYYLQHGHYEVEDINQIKREGKLEKDYHEFWGFEDDKLFEFAKEKLLELSKENKPFNFTMLTVDTHHPYGYQSKTCKNKFKASLSNSIYHMNELLQDFMEWLKQQDFYEDTVIVIQGDHISMAAEYIHKTYDKKYKRRVWNVFIHAQNHTNHTKNRDFTTFDLYPTILASLGYKVDRAGLGTNLFSSEKTITERMNAKTFNKELTKKSDFYRSLL</sequence>
<protein>
    <submittedName>
        <fullName evidence="9">LTA synthase family protein</fullName>
    </submittedName>
</protein>
<dbReference type="PANTHER" id="PTHR47371">
    <property type="entry name" value="LIPOTEICHOIC ACID SYNTHASE"/>
    <property type="match status" value="1"/>
</dbReference>
<feature type="domain" description="Sulfatase N-terminal" evidence="8">
    <location>
        <begin position="205"/>
        <end position="408"/>
    </location>
</feature>
<dbReference type="InterPro" id="IPR017850">
    <property type="entry name" value="Alkaline_phosphatase_core_sf"/>
</dbReference>
<keyword evidence="6 7" id="KW-0472">Membrane</keyword>
<evidence type="ECO:0000256" key="2">
    <source>
        <dbReference type="ARBA" id="ARBA00004936"/>
    </source>
</evidence>
<accession>A0A7X2T377</accession>
<evidence type="ECO:0000256" key="3">
    <source>
        <dbReference type="ARBA" id="ARBA00022475"/>
    </source>
</evidence>
<evidence type="ECO:0000256" key="5">
    <source>
        <dbReference type="ARBA" id="ARBA00022989"/>
    </source>
</evidence>
<dbReference type="EMBL" id="VUMM01000001">
    <property type="protein sequence ID" value="MSS00723.1"/>
    <property type="molecule type" value="Genomic_DNA"/>
</dbReference>
<comment type="subcellular location">
    <subcellularLocation>
        <location evidence="1">Cell membrane</location>
        <topology evidence="1">Multi-pass membrane protein</topology>
    </subcellularLocation>
</comment>
<reference evidence="9 10" key="1">
    <citation type="submission" date="2019-08" db="EMBL/GenBank/DDBJ databases">
        <title>In-depth cultivation of the pig gut microbiome towards novel bacterial diversity and tailored functional studies.</title>
        <authorList>
            <person name="Wylensek D."/>
            <person name="Hitch T.C.A."/>
            <person name="Clavel T."/>
        </authorList>
    </citation>
    <scope>NUCLEOTIDE SEQUENCE [LARGE SCALE GENOMIC DNA]</scope>
    <source>
        <strain evidence="9 10">LKV-178-WT-2G</strain>
    </source>
</reference>
<gene>
    <name evidence="9" type="ORF">FYJ50_01080</name>
</gene>
<evidence type="ECO:0000256" key="7">
    <source>
        <dbReference type="SAM" id="Phobius"/>
    </source>
</evidence>
<dbReference type="InterPro" id="IPR000917">
    <property type="entry name" value="Sulfatase_N"/>
</dbReference>
<proteinExistence type="predicted"/>
<evidence type="ECO:0000313" key="10">
    <source>
        <dbReference type="Proteomes" id="UP000470082"/>
    </source>
</evidence>
<evidence type="ECO:0000313" key="9">
    <source>
        <dbReference type="EMBL" id="MSS00723.1"/>
    </source>
</evidence>
<evidence type="ECO:0000256" key="1">
    <source>
        <dbReference type="ARBA" id="ARBA00004651"/>
    </source>
</evidence>
<dbReference type="AlphaFoldDB" id="A0A7X2T377"/>